<evidence type="ECO:0000313" key="2">
    <source>
        <dbReference type="EMBL" id="PWN41058.1"/>
    </source>
</evidence>
<dbReference type="OrthoDB" id="5307922at2759"/>
<accession>A0A316VVU0</accession>
<keyword evidence="3" id="KW-1185">Reference proteome</keyword>
<name>A0A316VVU0_9BASI</name>
<dbReference type="RefSeq" id="XP_025368218.1">
    <property type="nucleotide sequence ID" value="XM_025514384.1"/>
</dbReference>
<organism evidence="2 3">
    <name type="scientific">Ceraceosorus guamensis</name>
    <dbReference type="NCBI Taxonomy" id="1522189"/>
    <lineage>
        <taxon>Eukaryota</taxon>
        <taxon>Fungi</taxon>
        <taxon>Dikarya</taxon>
        <taxon>Basidiomycota</taxon>
        <taxon>Ustilaginomycotina</taxon>
        <taxon>Exobasidiomycetes</taxon>
        <taxon>Ceraceosorales</taxon>
        <taxon>Ceraceosoraceae</taxon>
        <taxon>Ceraceosorus</taxon>
    </lineage>
</organism>
<proteinExistence type="predicted"/>
<dbReference type="Gene3D" id="2.120.10.30">
    <property type="entry name" value="TolB, C-terminal domain"/>
    <property type="match status" value="1"/>
</dbReference>
<sequence>MLLPTITSAVCFALLSVALYHPYTQHLALHHTHHVAPSFPTNKPKCDLQPEPRHCIDVVVHQSSRLAYLICDADQGTGRWSPAESRWEHQEGGSVWYWDYTKSGAKPTRLHLHDDSRKDTGFHPVAIALADPHPADLANLHDPETTVLLVSNRDEKLENSGVGIYVHERASASLRLHSRIDAQHLASRSQGAAYSATPNRLLTAATQWSPALEPNVSQGADPAAGALRLPSFFFLPGKPAGVSSLQSSDLSSKPSFFKFAQSFFMDGPLNRGHSADIHFFAARTRTVDQVTSQPSAWHQGSAAPLLAGWDGGGESMARNSTNPHIYVASAGSGTSGVTEWEEHWVRGIEAGIRESADPYVPAADKEKKVNRYVPSYVTLFEHRPTLPPTALSADRLGRLYLGESLDPPVVLRRWTSWLRSSQRDALASAPPRPRGQVSQVTFIHRWSSLTAHPWDTGRLSDARKKGIFLPKKYFSLPLFASDNSEHQRAWSPTPPTGVAVDQDLAKVIITSTWDERGVAICDLPSWAEQKTRSGP</sequence>
<evidence type="ECO:0000313" key="3">
    <source>
        <dbReference type="Proteomes" id="UP000245783"/>
    </source>
</evidence>
<keyword evidence="1" id="KW-0732">Signal</keyword>
<evidence type="ECO:0000256" key="1">
    <source>
        <dbReference type="SAM" id="SignalP"/>
    </source>
</evidence>
<reference evidence="2 3" key="1">
    <citation type="journal article" date="2018" name="Mol. Biol. Evol.">
        <title>Broad Genomic Sampling Reveals a Smut Pathogenic Ancestry of the Fungal Clade Ustilaginomycotina.</title>
        <authorList>
            <person name="Kijpornyongpan T."/>
            <person name="Mondo S.J."/>
            <person name="Barry K."/>
            <person name="Sandor L."/>
            <person name="Lee J."/>
            <person name="Lipzen A."/>
            <person name="Pangilinan J."/>
            <person name="LaButti K."/>
            <person name="Hainaut M."/>
            <person name="Henrissat B."/>
            <person name="Grigoriev I.V."/>
            <person name="Spatafora J.W."/>
            <person name="Aime M.C."/>
        </authorList>
    </citation>
    <scope>NUCLEOTIDE SEQUENCE [LARGE SCALE GENOMIC DNA]</scope>
    <source>
        <strain evidence="2 3">MCA 4658</strain>
    </source>
</reference>
<dbReference type="InterPro" id="IPR011042">
    <property type="entry name" value="6-blade_b-propeller_TolB-like"/>
</dbReference>
<gene>
    <name evidence="2" type="ORF">IE81DRAFT_324975</name>
</gene>
<dbReference type="InParanoid" id="A0A316VVU0"/>
<protein>
    <submittedName>
        <fullName evidence="2">Uncharacterized protein</fullName>
    </submittedName>
</protein>
<feature type="chain" id="PRO_5016304555" evidence="1">
    <location>
        <begin position="19"/>
        <end position="535"/>
    </location>
</feature>
<dbReference type="EMBL" id="KZ819400">
    <property type="protein sequence ID" value="PWN41058.1"/>
    <property type="molecule type" value="Genomic_DNA"/>
</dbReference>
<dbReference type="GeneID" id="37036254"/>
<feature type="signal peptide" evidence="1">
    <location>
        <begin position="1"/>
        <end position="18"/>
    </location>
</feature>
<dbReference type="Proteomes" id="UP000245783">
    <property type="component" value="Unassembled WGS sequence"/>
</dbReference>
<dbReference type="AlphaFoldDB" id="A0A316VVU0"/>